<evidence type="ECO:0000313" key="3">
    <source>
        <dbReference type="Proteomes" id="UP000010798"/>
    </source>
</evidence>
<name>L0D5E6_SINAD</name>
<dbReference type="STRING" id="886293.Sinac_0008"/>
<evidence type="ECO:0000313" key="2">
    <source>
        <dbReference type="EMBL" id="AGA24472.1"/>
    </source>
</evidence>
<reference evidence="2 3" key="1">
    <citation type="submission" date="2012-02" db="EMBL/GenBank/DDBJ databases">
        <title>Complete sequence of chromosome of Singulisphaera acidiphila DSM 18658.</title>
        <authorList>
            <consortium name="US DOE Joint Genome Institute (JGI-PGF)"/>
            <person name="Lucas S."/>
            <person name="Copeland A."/>
            <person name="Lapidus A."/>
            <person name="Glavina del Rio T."/>
            <person name="Dalin E."/>
            <person name="Tice H."/>
            <person name="Bruce D."/>
            <person name="Goodwin L."/>
            <person name="Pitluck S."/>
            <person name="Peters L."/>
            <person name="Ovchinnikova G."/>
            <person name="Chertkov O."/>
            <person name="Kyrpides N."/>
            <person name="Mavromatis K."/>
            <person name="Ivanova N."/>
            <person name="Brettin T."/>
            <person name="Detter J.C."/>
            <person name="Han C."/>
            <person name="Larimer F."/>
            <person name="Land M."/>
            <person name="Hauser L."/>
            <person name="Markowitz V."/>
            <person name="Cheng J.-F."/>
            <person name="Hugenholtz P."/>
            <person name="Woyke T."/>
            <person name="Wu D."/>
            <person name="Tindall B."/>
            <person name="Pomrenke H."/>
            <person name="Brambilla E."/>
            <person name="Klenk H.-P."/>
            <person name="Eisen J.A."/>
        </authorList>
    </citation>
    <scope>NUCLEOTIDE SEQUENCE [LARGE SCALE GENOMIC DNA]</scope>
    <source>
        <strain evidence="3">ATCC BAA-1392 / DSM 18658 / VKM B-2454 / MOB10</strain>
    </source>
</reference>
<dbReference type="SUPFAM" id="SSF55729">
    <property type="entry name" value="Acyl-CoA N-acyltransferases (Nat)"/>
    <property type="match status" value="1"/>
</dbReference>
<dbReference type="Gene3D" id="3.40.630.30">
    <property type="match status" value="1"/>
</dbReference>
<dbReference type="PROSITE" id="PS51186">
    <property type="entry name" value="GNAT"/>
    <property type="match status" value="1"/>
</dbReference>
<organism evidence="2 3">
    <name type="scientific">Singulisphaera acidiphila (strain ATCC BAA-1392 / DSM 18658 / VKM B-2454 / MOB10)</name>
    <dbReference type="NCBI Taxonomy" id="886293"/>
    <lineage>
        <taxon>Bacteria</taxon>
        <taxon>Pseudomonadati</taxon>
        <taxon>Planctomycetota</taxon>
        <taxon>Planctomycetia</taxon>
        <taxon>Isosphaerales</taxon>
        <taxon>Isosphaeraceae</taxon>
        <taxon>Singulisphaera</taxon>
    </lineage>
</organism>
<dbReference type="InterPro" id="IPR000182">
    <property type="entry name" value="GNAT_dom"/>
</dbReference>
<dbReference type="Proteomes" id="UP000010798">
    <property type="component" value="Chromosome"/>
</dbReference>
<dbReference type="InterPro" id="IPR016181">
    <property type="entry name" value="Acyl_CoA_acyltransferase"/>
</dbReference>
<keyword evidence="3" id="KW-1185">Reference proteome</keyword>
<protein>
    <submittedName>
        <fullName evidence="2">Putative acetyltransferase</fullName>
    </submittedName>
</protein>
<dbReference type="eggNOG" id="COG0456">
    <property type="taxonomic scope" value="Bacteria"/>
</dbReference>
<dbReference type="HOGENOM" id="CLU_798997_0_0_0"/>
<dbReference type="KEGG" id="saci:Sinac_0008"/>
<gene>
    <name evidence="2" type="ordered locus">Sinac_0008</name>
</gene>
<accession>L0D5E6</accession>
<feature type="domain" description="N-acetyltransferase" evidence="1">
    <location>
        <begin position="3"/>
        <end position="159"/>
    </location>
</feature>
<keyword evidence="2" id="KW-0808">Transferase</keyword>
<proteinExistence type="predicted"/>
<dbReference type="RefSeq" id="WP_015243657.1">
    <property type="nucleotide sequence ID" value="NC_019892.1"/>
</dbReference>
<dbReference type="Pfam" id="PF00583">
    <property type="entry name" value="Acetyltransf_1"/>
    <property type="match status" value="1"/>
</dbReference>
<evidence type="ECO:0000259" key="1">
    <source>
        <dbReference type="PROSITE" id="PS51186"/>
    </source>
</evidence>
<dbReference type="GO" id="GO:0016747">
    <property type="term" value="F:acyltransferase activity, transferring groups other than amino-acyl groups"/>
    <property type="evidence" value="ECO:0007669"/>
    <property type="project" value="InterPro"/>
</dbReference>
<sequence length="347" mass="38157">MIPEIRPLRPDDLQELSRFLIEGFHAPSDAAFAAPDVLGWKYLEPIHDGDEIPRSFIASEEGRIVGHVGLCPTAFEGLSLPPGGITTLHMVDWLGSRVHRALGSALMRHAHQKAKTQYVLVANERARRVTGGAGYTPTAEVTVFQKVLRIGYRWRVPGLGPGARLLRVGRDAARKVLNPGRSPQIAVELRQVREFGPEVGPILDDWQARAILTSRSPERLNHALHYPRPGMSGWLILVGEQPQGFALLNVVAQGTVRTGKLVECLVQGDDSALQHAATTALTEELRRQGADLAIGFASTPWTTEALRLSGFTPAHRLEFTLRDRERLIPPGIPIHLSPFEADYAYSS</sequence>
<dbReference type="EMBL" id="CP003364">
    <property type="protein sequence ID" value="AGA24472.1"/>
    <property type="molecule type" value="Genomic_DNA"/>
</dbReference>
<dbReference type="AlphaFoldDB" id="L0D5E6"/>